<sequence length="74" mass="8071">MIDWVGVCYFDNMKLLSCGLVAGKNQFSRSASAILDHLLYLICQIQLTPPLPLPLPSSSLIAVAGFQFLMLNDG</sequence>
<dbReference type="EMBL" id="JAGKQH010000001">
    <property type="protein sequence ID" value="KAG6608666.1"/>
    <property type="molecule type" value="Genomic_DNA"/>
</dbReference>
<evidence type="ECO:0000313" key="1">
    <source>
        <dbReference type="EMBL" id="KAG6608666.1"/>
    </source>
</evidence>
<name>A0AAV6PBZ0_9ROSI</name>
<feature type="non-terminal residue" evidence="1">
    <location>
        <position position="1"/>
    </location>
</feature>
<accession>A0AAV6PBZ0</accession>
<keyword evidence="2" id="KW-1185">Reference proteome</keyword>
<proteinExistence type="predicted"/>
<reference evidence="1 2" key="1">
    <citation type="journal article" date="2021" name="Hortic Res">
        <title>The domestication of Cucurbita argyrosperma as revealed by the genome of its wild relative.</title>
        <authorList>
            <person name="Barrera-Redondo J."/>
            <person name="Sanchez-de la Vega G."/>
            <person name="Aguirre-Liguori J.A."/>
            <person name="Castellanos-Morales G."/>
            <person name="Gutierrez-Guerrero Y.T."/>
            <person name="Aguirre-Dugua X."/>
            <person name="Aguirre-Planter E."/>
            <person name="Tenaillon M.I."/>
            <person name="Lira-Saade R."/>
            <person name="Eguiarte L.E."/>
        </authorList>
    </citation>
    <scope>NUCLEOTIDE SEQUENCE [LARGE SCALE GENOMIC DNA]</scope>
    <source>
        <strain evidence="1">JBR-2021</strain>
    </source>
</reference>
<gene>
    <name evidence="1" type="ORF">SDJN03_02008</name>
</gene>
<protein>
    <submittedName>
        <fullName evidence="1">Uncharacterized protein</fullName>
    </submittedName>
</protein>
<comment type="caution">
    <text evidence="1">The sequence shown here is derived from an EMBL/GenBank/DDBJ whole genome shotgun (WGS) entry which is preliminary data.</text>
</comment>
<organism evidence="1 2">
    <name type="scientific">Cucurbita argyrosperma subsp. sororia</name>
    <dbReference type="NCBI Taxonomy" id="37648"/>
    <lineage>
        <taxon>Eukaryota</taxon>
        <taxon>Viridiplantae</taxon>
        <taxon>Streptophyta</taxon>
        <taxon>Embryophyta</taxon>
        <taxon>Tracheophyta</taxon>
        <taxon>Spermatophyta</taxon>
        <taxon>Magnoliopsida</taxon>
        <taxon>eudicotyledons</taxon>
        <taxon>Gunneridae</taxon>
        <taxon>Pentapetalae</taxon>
        <taxon>rosids</taxon>
        <taxon>fabids</taxon>
        <taxon>Cucurbitales</taxon>
        <taxon>Cucurbitaceae</taxon>
        <taxon>Cucurbiteae</taxon>
        <taxon>Cucurbita</taxon>
    </lineage>
</organism>
<dbReference type="Proteomes" id="UP000685013">
    <property type="component" value="Chromosome 1"/>
</dbReference>
<dbReference type="AlphaFoldDB" id="A0AAV6PBZ0"/>
<evidence type="ECO:0000313" key="2">
    <source>
        <dbReference type="Proteomes" id="UP000685013"/>
    </source>
</evidence>